<dbReference type="Proteomes" id="UP000013180">
    <property type="component" value="Unassembled WGS sequence"/>
</dbReference>
<evidence type="ECO:0000313" key="1">
    <source>
        <dbReference type="EMBL" id="ENZ65101.1"/>
    </source>
</evidence>
<keyword evidence="2" id="KW-1185">Reference proteome</keyword>
<accession>R0BKD4</accession>
<sequence length="75" mass="8554">MPDNKVKSQYLENSERQRMAAIKDMERNPSPMTKAFLRPAYDGTEACPICCRRPSKANGCLDGKMITRFTKLQTL</sequence>
<comment type="caution">
    <text evidence="1">The sequence shown here is derived from an EMBL/GenBank/DDBJ whole genome shotgun (WGS) entry which is preliminary data.</text>
</comment>
<protein>
    <submittedName>
        <fullName evidence="1">Uncharacterized protein</fullName>
    </submittedName>
</protein>
<name>R0BKD4_9FIRM</name>
<proteinExistence type="predicted"/>
<gene>
    <name evidence="1" type="ORF">HMPREF1083_02292</name>
</gene>
<dbReference type="AlphaFoldDB" id="R0BKD4"/>
<dbReference type="HOGENOM" id="CLU_2664592_0_0_9"/>
<dbReference type="EMBL" id="AGYL01000016">
    <property type="protein sequence ID" value="ENZ65101.1"/>
    <property type="molecule type" value="Genomic_DNA"/>
</dbReference>
<reference evidence="1" key="1">
    <citation type="submission" date="2013-01" db="EMBL/GenBank/DDBJ databases">
        <title>The Genome Sequence of Clostridium clostridioforme 90A6.</title>
        <authorList>
            <consortium name="The Broad Institute Genome Sequencing Platform"/>
            <person name="Earl A."/>
            <person name="Ward D."/>
            <person name="Feldgarden M."/>
            <person name="Gevers D."/>
            <person name="Courvalin P."/>
            <person name="Lambert T."/>
            <person name="Walker B."/>
            <person name="Young S.K."/>
            <person name="Zeng Q."/>
            <person name="Gargeya S."/>
            <person name="Fitzgerald M."/>
            <person name="Haas B."/>
            <person name="Abouelleil A."/>
            <person name="Alvarado L."/>
            <person name="Arachchi H.M."/>
            <person name="Berlin A.M."/>
            <person name="Chapman S.B."/>
            <person name="Dewar J."/>
            <person name="Goldberg J."/>
            <person name="Griggs A."/>
            <person name="Gujja S."/>
            <person name="Hansen M."/>
            <person name="Howarth C."/>
            <person name="Imamovic A."/>
            <person name="Larimer J."/>
            <person name="McCowan C."/>
            <person name="Murphy C."/>
            <person name="Neiman D."/>
            <person name="Pearson M."/>
            <person name="Priest M."/>
            <person name="Roberts A."/>
            <person name="Saif S."/>
            <person name="Shea T."/>
            <person name="Sisk P."/>
            <person name="Sykes S."/>
            <person name="Wortman J."/>
            <person name="Nusbaum C."/>
            <person name="Birren B."/>
        </authorList>
    </citation>
    <scope>NUCLEOTIDE SEQUENCE [LARGE SCALE GENOMIC DNA]</scope>
    <source>
        <strain evidence="1">90A6</strain>
    </source>
</reference>
<organism evidence="1 2">
    <name type="scientific">[Clostridium] clostridioforme 90A6</name>
    <dbReference type="NCBI Taxonomy" id="999406"/>
    <lineage>
        <taxon>Bacteria</taxon>
        <taxon>Bacillati</taxon>
        <taxon>Bacillota</taxon>
        <taxon>Clostridia</taxon>
        <taxon>Lachnospirales</taxon>
        <taxon>Lachnospiraceae</taxon>
        <taxon>Enterocloster</taxon>
    </lineage>
</organism>
<evidence type="ECO:0000313" key="2">
    <source>
        <dbReference type="Proteomes" id="UP000013180"/>
    </source>
</evidence>